<feature type="repeat" description="ANK" evidence="1">
    <location>
        <begin position="1"/>
        <end position="32"/>
    </location>
</feature>
<proteinExistence type="predicted"/>
<dbReference type="PANTHER" id="PTHR46586:SF3">
    <property type="entry name" value="ANKYRIN REPEAT-CONTAINING PROTEIN"/>
    <property type="match status" value="1"/>
</dbReference>
<evidence type="ECO:0000313" key="5">
    <source>
        <dbReference type="Proteomes" id="UP000488956"/>
    </source>
</evidence>
<dbReference type="Proteomes" id="UP000476176">
    <property type="component" value="Unassembled WGS sequence"/>
</dbReference>
<comment type="caution">
    <text evidence="2">The sequence shown here is derived from an EMBL/GenBank/DDBJ whole genome shotgun (WGS) entry which is preliminary data.</text>
</comment>
<reference evidence="4 5" key="1">
    <citation type="submission" date="2018-09" db="EMBL/GenBank/DDBJ databases">
        <title>Genomic investigation of the strawberry pathogen Phytophthora fragariae indicates pathogenicity is determined by transcriptional variation in three key races.</title>
        <authorList>
            <person name="Adams T.M."/>
            <person name="Armitage A.D."/>
            <person name="Sobczyk M.K."/>
            <person name="Bates H.J."/>
            <person name="Dunwell J.M."/>
            <person name="Nellist C.F."/>
            <person name="Harrison R.J."/>
        </authorList>
    </citation>
    <scope>NUCLEOTIDE SEQUENCE [LARGE SCALE GENOMIC DNA]</scope>
    <source>
        <strain evidence="3 4">BC-23</strain>
        <strain evidence="2 5">ONT-3</strain>
    </source>
</reference>
<evidence type="ECO:0000313" key="4">
    <source>
        <dbReference type="Proteomes" id="UP000476176"/>
    </source>
</evidence>
<dbReference type="Proteomes" id="UP000488956">
    <property type="component" value="Unassembled WGS sequence"/>
</dbReference>
<dbReference type="SUPFAM" id="SSF48403">
    <property type="entry name" value="Ankyrin repeat"/>
    <property type="match status" value="1"/>
</dbReference>
<accession>A0A6G0KEB5</accession>
<dbReference type="AlphaFoldDB" id="A0A6G0KEB5"/>
<evidence type="ECO:0000256" key="1">
    <source>
        <dbReference type="PROSITE-ProRule" id="PRU00023"/>
    </source>
</evidence>
<organism evidence="2 5">
    <name type="scientific">Phytophthora fragariae</name>
    <dbReference type="NCBI Taxonomy" id="53985"/>
    <lineage>
        <taxon>Eukaryota</taxon>
        <taxon>Sar</taxon>
        <taxon>Stramenopiles</taxon>
        <taxon>Oomycota</taxon>
        <taxon>Peronosporomycetes</taxon>
        <taxon>Peronosporales</taxon>
        <taxon>Peronosporaceae</taxon>
        <taxon>Phytophthora</taxon>
    </lineage>
</organism>
<dbReference type="InterPro" id="IPR052050">
    <property type="entry name" value="SecEffector_AnkRepeat"/>
</dbReference>
<dbReference type="Gene3D" id="1.25.40.20">
    <property type="entry name" value="Ankyrin repeat-containing domain"/>
    <property type="match status" value="2"/>
</dbReference>
<name>A0A6G0KEB5_9STRA</name>
<dbReference type="InterPro" id="IPR002110">
    <property type="entry name" value="Ankyrin_rpt"/>
</dbReference>
<dbReference type="EMBL" id="QXGC01001759">
    <property type="protein sequence ID" value="KAE9196585.1"/>
    <property type="molecule type" value="Genomic_DNA"/>
</dbReference>
<dbReference type="Pfam" id="PF12796">
    <property type="entry name" value="Ank_2"/>
    <property type="match status" value="1"/>
</dbReference>
<gene>
    <name evidence="3" type="ORF">PF004_g20095</name>
    <name evidence="2" type="ORF">PF010_g20663</name>
</gene>
<dbReference type="PROSITE" id="PS50088">
    <property type="entry name" value="ANK_REPEAT"/>
    <property type="match status" value="1"/>
</dbReference>
<evidence type="ECO:0000313" key="3">
    <source>
        <dbReference type="EMBL" id="KAE9196585.1"/>
    </source>
</evidence>
<protein>
    <submittedName>
        <fullName evidence="2">Uncharacterized protein</fullName>
    </submittedName>
</protein>
<dbReference type="PANTHER" id="PTHR46586">
    <property type="entry name" value="ANKYRIN REPEAT-CONTAINING PROTEIN"/>
    <property type="match status" value="1"/>
</dbReference>
<sequence>MESALENAVKRGNRDMVKLLLDTCATRNLNDSTLRCTVAEAAKNAISCGDVEVAKLLLGEYDGSGAGQVKSARKGKLGVLSTLLELSDHETVLDALFKIASPENVEMSKLMLEKCDDSVFAQIFGHAAEHGFVALVQRLLDRVDPCTVNRALVRAAVRGHAEVVQALLGRCDETNIDFALEVAAWVGHADVVVMLRDRCDPGSVKNALANATAMEVVHLLSNKKARTA</sequence>
<keyword evidence="1" id="KW-0040">ANK repeat</keyword>
<dbReference type="EMBL" id="QXFX01001777">
    <property type="protein sequence ID" value="KAE9084886.1"/>
    <property type="molecule type" value="Genomic_DNA"/>
</dbReference>
<dbReference type="InterPro" id="IPR036770">
    <property type="entry name" value="Ankyrin_rpt-contain_sf"/>
</dbReference>
<evidence type="ECO:0000313" key="2">
    <source>
        <dbReference type="EMBL" id="KAE9084886.1"/>
    </source>
</evidence>